<dbReference type="PANTHER" id="PTHR38690:SF1">
    <property type="entry name" value="PROTEASE"/>
    <property type="match status" value="1"/>
</dbReference>
<evidence type="ECO:0000313" key="4">
    <source>
        <dbReference type="Proteomes" id="UP000273143"/>
    </source>
</evidence>
<dbReference type="KEGG" id="emo:DM558_14785"/>
<dbReference type="EMBL" id="CP029822">
    <property type="protein sequence ID" value="AZS51955.1"/>
    <property type="molecule type" value="Genomic_DNA"/>
</dbReference>
<keyword evidence="4" id="KW-1185">Reference proteome</keyword>
<feature type="domain" description="YhdP central" evidence="2">
    <location>
        <begin position="8"/>
        <end position="1262"/>
    </location>
</feature>
<protein>
    <submittedName>
        <fullName evidence="3">TIGR02099 family protein</fullName>
    </submittedName>
</protein>
<keyword evidence="1" id="KW-0472">Membrane</keyword>
<evidence type="ECO:0000256" key="1">
    <source>
        <dbReference type="SAM" id="Phobius"/>
    </source>
</evidence>
<dbReference type="RefSeq" id="WP_127164622.1">
    <property type="nucleotide sequence ID" value="NZ_CP029822.1"/>
</dbReference>
<organism evidence="3 4">
    <name type="scientific">Entomomonas moraniae</name>
    <dbReference type="NCBI Taxonomy" id="2213226"/>
    <lineage>
        <taxon>Bacteria</taxon>
        <taxon>Pseudomonadati</taxon>
        <taxon>Pseudomonadota</taxon>
        <taxon>Gammaproteobacteria</taxon>
        <taxon>Pseudomonadales</taxon>
        <taxon>Pseudomonadaceae</taxon>
        <taxon>Entomomonas</taxon>
    </lineage>
</organism>
<keyword evidence="1" id="KW-1133">Transmembrane helix</keyword>
<dbReference type="PANTHER" id="PTHR38690">
    <property type="entry name" value="PROTEASE-RELATED"/>
    <property type="match status" value="1"/>
</dbReference>
<name>A0A451EQ51_9GAMM</name>
<accession>A0A451EQ51</accession>
<keyword evidence="1" id="KW-0812">Transmembrane</keyword>
<dbReference type="Proteomes" id="UP000273143">
    <property type="component" value="Chromosome"/>
</dbReference>
<sequence length="1265" mass="141988">MTQSPPRKITKLYRLIISLFLLAVVLITLYVVIARQTVIWVSDYRIELQEKLSKTLHDTPVTIGDIKGSWDIFSPTITLQNIHIGTQKQMLEVDQLTLELDVPSSILNWQLRIDKIHGENLTLQIRENNPNDWSIGGIPKQKDPITPEIVLSQLQRFKKLSISNSTISIHPYQKASRVFTHINATLTHFSDEDMKLDGILYINDDKPLTLSIDASINPKHWYKLKGKFYANVPYINWRTWLPENIDIPWKIDDLTLGGQVWGSVRKGELQSLTIDTKNSQVAVNYQKNNTVSFKDITMQAWFNHHTSNYTDVQIKNLSFNANQTHFQNDNLRFVQHNTDKHRQWDLQSSTLNIENTLTPVLALAPISQETQQIIHDINPKGNINNLHITWLPDKPLIERLKFSAEVENVSFNPYKETVGSGNITGKIQGGINEGTLALKAKDFSLFIAALFNKPWHYKQADSLLNWSFDGEKVSIFSHLMQLKADEGDLTGDMMIRLYPYNPIQDYMDLRVNITNGDASYTPKYIPSKAKMSKELVHWLNTAIIGGDIENGYFQFQGSLNKKTPSTAHALLLYMKVNKTEVNYEQPWLPIRDIAGEVFIQPSGVKILAEHGTISNTTLEKIKVNIPLNKKQTIPHLYAKAELKSTVNDILHVLKNSPRNISEVFATWQGQGVIQGQLQLDIPLEKQQEPLVITDFKAYNASLNLQYPIPPLINISGDFNYNSQQGLSSKAITATVLGNPVQGTIEAEGKNTPISHLKLKGIINIAKLINWYFPTKEGWPIHGTTPYNLDLLIAKKNQLTISSTLKGIEFDLPAPFNKTAKQTKNISFQMDFGKEQPIALKLDYGTLINSVIAMDKNSQNWRGELLLNQGKASLSDKQGLQVRGNFGQVNIEEWYNLYNKYLADLPESKSPFNSKEINNINLLIGKVVGFNIPPQQAAIYIQPAGNTGWQLNLSSPSLFGRLTAPQTKDLPYYIHLNYLRIPETLTSILKKSKSDNTLDLSKIPSISLSIQQLFLGDESIGSIRFDNAKHEEGLKVSNIALNLRGVHIHGDLDWKIGKQTTFTGKLFGKNLDKVLANWSVKPSITADKFSVVINGTWKGSPTEFSPEHFTGTLSPELKSGRILSFDESTANILRIFGILNLEAVTRQLRLDFSDFYKPGLAFNSIKGELKGDNGLLTITKPILLEGPSMMISMSGNVNMQTQQVDATVKVGIPLASSISIATLAVTPPIGGAMLVADYFLGNELMKIAAVSYSVKGDWNNPVINRK</sequence>
<evidence type="ECO:0000313" key="3">
    <source>
        <dbReference type="EMBL" id="AZS51955.1"/>
    </source>
</evidence>
<dbReference type="InterPro" id="IPR011836">
    <property type="entry name" value="YhdP"/>
</dbReference>
<proteinExistence type="predicted"/>
<dbReference type="AlphaFoldDB" id="A0A451EQ51"/>
<gene>
    <name evidence="3" type="ORF">DM558_14785</name>
</gene>
<dbReference type="NCBIfam" id="TIGR02099">
    <property type="entry name" value="YhdP family protein"/>
    <property type="match status" value="1"/>
</dbReference>
<dbReference type="InterPro" id="IPR025263">
    <property type="entry name" value="YhdP_central"/>
</dbReference>
<reference evidence="4" key="1">
    <citation type="submission" date="2018-06" db="EMBL/GenBank/DDBJ databases">
        <title>Complete genome of Pseudomonas insecticola strain QZS01.</title>
        <authorList>
            <person name="Wang J."/>
            <person name="Su Q."/>
        </authorList>
    </citation>
    <scope>NUCLEOTIDE SEQUENCE [LARGE SCALE GENOMIC DNA]</scope>
    <source>
        <strain evidence="4">QZS01</strain>
    </source>
</reference>
<feature type="transmembrane region" description="Helical" evidence="1">
    <location>
        <begin position="12"/>
        <end position="33"/>
    </location>
</feature>
<dbReference type="Pfam" id="PF13116">
    <property type="entry name" value="YhdP"/>
    <property type="match status" value="1"/>
</dbReference>
<evidence type="ECO:0000259" key="2">
    <source>
        <dbReference type="Pfam" id="PF13116"/>
    </source>
</evidence>